<keyword evidence="4" id="KW-1185">Reference proteome</keyword>
<keyword evidence="2" id="KW-1133">Transmembrane helix</keyword>
<feature type="transmembrane region" description="Helical" evidence="2">
    <location>
        <begin position="96"/>
        <end position="117"/>
    </location>
</feature>
<feature type="region of interest" description="Disordered" evidence="1">
    <location>
        <begin position="232"/>
        <end position="266"/>
    </location>
</feature>
<keyword evidence="2" id="KW-0472">Membrane</keyword>
<evidence type="ECO:0000313" key="4">
    <source>
        <dbReference type="Proteomes" id="UP001497392"/>
    </source>
</evidence>
<evidence type="ECO:0000313" key="3">
    <source>
        <dbReference type="EMBL" id="CAL5226805.1"/>
    </source>
</evidence>
<feature type="transmembrane region" description="Helical" evidence="2">
    <location>
        <begin position="42"/>
        <end position="62"/>
    </location>
</feature>
<feature type="region of interest" description="Disordered" evidence="1">
    <location>
        <begin position="1"/>
        <end position="25"/>
    </location>
</feature>
<keyword evidence="2" id="KW-0812">Transmembrane</keyword>
<organism evidence="3 4">
    <name type="scientific">Coccomyxa viridis</name>
    <dbReference type="NCBI Taxonomy" id="1274662"/>
    <lineage>
        <taxon>Eukaryota</taxon>
        <taxon>Viridiplantae</taxon>
        <taxon>Chlorophyta</taxon>
        <taxon>core chlorophytes</taxon>
        <taxon>Trebouxiophyceae</taxon>
        <taxon>Trebouxiophyceae incertae sedis</taxon>
        <taxon>Coccomyxaceae</taxon>
        <taxon>Coccomyxa</taxon>
    </lineage>
</organism>
<feature type="transmembrane region" description="Helical" evidence="2">
    <location>
        <begin position="129"/>
        <end position="154"/>
    </location>
</feature>
<name>A0ABP1G3K7_9CHLO</name>
<proteinExistence type="predicted"/>
<sequence>MSANAAASDIETGERQSTHHEASARTASTSHTLFRTDTLRRAFISLCLVDLVTVIAIGAFMVQQWRGPPWNAPIWPMIPLLLNRSIEVAALCLKNVFTSITTSAVQVFLAVINLILCTQRMPCENSMKTCIGSILAVSILVLEILIAVIVTLWINWAHFMSWASAGSHEMMLAAQGLAGREHSAGVGVSMFGSGQAGRRTRGTPKKFIQVVQPGEDSFALAIVVDATGRAGDAPRFPVGKETEGATQQQPTAPADRVQDPPTVSQQ</sequence>
<dbReference type="EMBL" id="CAXHTA020000016">
    <property type="protein sequence ID" value="CAL5226805.1"/>
    <property type="molecule type" value="Genomic_DNA"/>
</dbReference>
<dbReference type="Proteomes" id="UP001497392">
    <property type="component" value="Unassembled WGS sequence"/>
</dbReference>
<protein>
    <submittedName>
        <fullName evidence="3">G9666 protein</fullName>
    </submittedName>
</protein>
<comment type="caution">
    <text evidence="3">The sequence shown here is derived from an EMBL/GenBank/DDBJ whole genome shotgun (WGS) entry which is preliminary data.</text>
</comment>
<evidence type="ECO:0000256" key="2">
    <source>
        <dbReference type="SAM" id="Phobius"/>
    </source>
</evidence>
<gene>
    <name evidence="3" type="primary">g9666</name>
    <name evidence="3" type="ORF">VP750_LOCUS8711</name>
</gene>
<accession>A0ABP1G3K7</accession>
<reference evidence="3 4" key="1">
    <citation type="submission" date="2024-06" db="EMBL/GenBank/DDBJ databases">
        <authorList>
            <person name="Kraege A."/>
            <person name="Thomma B."/>
        </authorList>
    </citation>
    <scope>NUCLEOTIDE SEQUENCE [LARGE SCALE GENOMIC DNA]</scope>
</reference>
<evidence type="ECO:0000256" key="1">
    <source>
        <dbReference type="SAM" id="MobiDB-lite"/>
    </source>
</evidence>
<feature type="compositionally biased region" description="Basic and acidic residues" evidence="1">
    <location>
        <begin position="12"/>
        <end position="23"/>
    </location>
</feature>